<evidence type="ECO:0000256" key="3">
    <source>
        <dbReference type="ARBA" id="ARBA00008757"/>
    </source>
</evidence>
<feature type="domain" description="DhaK" evidence="12">
    <location>
        <begin position="9"/>
        <end position="396"/>
    </location>
</feature>
<comment type="caution">
    <text evidence="13">The sequence shown here is derived from an EMBL/GenBank/DDBJ whole genome shotgun (WGS) entry which is preliminary data.</text>
</comment>
<dbReference type="InterPro" id="IPR004007">
    <property type="entry name" value="DhaL_dom"/>
</dbReference>
<dbReference type="SUPFAM" id="SSF82549">
    <property type="entry name" value="DAK1/DegV-like"/>
    <property type="match status" value="1"/>
</dbReference>
<dbReference type="GO" id="GO:0019563">
    <property type="term" value="P:glycerol catabolic process"/>
    <property type="evidence" value="ECO:0007669"/>
    <property type="project" value="TreeGrafter"/>
</dbReference>
<comment type="catalytic activity">
    <reaction evidence="10">
        <text>dihydroxyacetone + ATP = dihydroxyacetone phosphate + ADP + H(+)</text>
        <dbReference type="Rhea" id="RHEA:15773"/>
        <dbReference type="ChEBI" id="CHEBI:15378"/>
        <dbReference type="ChEBI" id="CHEBI:16016"/>
        <dbReference type="ChEBI" id="CHEBI:30616"/>
        <dbReference type="ChEBI" id="CHEBI:57642"/>
        <dbReference type="ChEBI" id="CHEBI:456216"/>
        <dbReference type="EC" id="2.7.1.29"/>
    </reaction>
</comment>
<dbReference type="InterPro" id="IPR004006">
    <property type="entry name" value="DhaK_dom"/>
</dbReference>
<keyword evidence="7" id="KW-0319">Glycerol metabolism</keyword>
<evidence type="ECO:0000256" key="9">
    <source>
        <dbReference type="ARBA" id="ARBA00047974"/>
    </source>
</evidence>
<evidence type="ECO:0000256" key="10">
    <source>
        <dbReference type="ARBA" id="ARBA00048898"/>
    </source>
</evidence>
<dbReference type="Gene3D" id="3.40.50.10440">
    <property type="entry name" value="Dihydroxyacetone kinase, domain 1"/>
    <property type="match status" value="1"/>
</dbReference>
<evidence type="ECO:0000256" key="7">
    <source>
        <dbReference type="ARBA" id="ARBA00022798"/>
    </source>
</evidence>
<dbReference type="PANTHER" id="PTHR28629:SF14">
    <property type="entry name" value="DIHYDROXYACETONE KINASE 1"/>
    <property type="match status" value="1"/>
</dbReference>
<dbReference type="PROSITE" id="PS51481">
    <property type="entry name" value="DHAK"/>
    <property type="match status" value="1"/>
</dbReference>
<accession>A0A9W8JZP2</accession>
<protein>
    <recommendedName>
        <fullName evidence="15">Dihydroxyacetone kinase</fullName>
    </recommendedName>
</protein>
<dbReference type="EMBL" id="JANKHO010000557">
    <property type="protein sequence ID" value="KAJ3508495.1"/>
    <property type="molecule type" value="Genomic_DNA"/>
</dbReference>
<comment type="function">
    <text evidence="1">Catalyzes both the phosphorylation of dihydroxyacetone and of glyceraldehyde.</text>
</comment>
<keyword evidence="14" id="KW-1185">Reference proteome</keyword>
<sequence length="669" mass="70735">MTTKHLYDTTDGLVLKALRGFVAMSPGVCLHEGSKTVFLPPSSHHPKQRVAVIAGGGAGHEPAHAGYVGSGMLSAAVCGEVFASPSAKQIGCAIALASAGEQRSECEETARDVLVVINNYTGDRLNFGLAIEKARVWLAPRRIESVVVADDVSRLPSYLSDSEADNTTEPLVGARGLAANILVCKLLGSLAYAGAPLSVVKYFGDAVVAHLATVGVGLEHCHIPGHDIPSNEKGLGVKECEVGLGLHNEAGVKRKALGRAETLVDEIIGMILGSKEGGFVRLHGMSGEEAEESRDEVVLFVNNLGGMSQLEMGALVDDVLTRLALSQIYPHRIYSSAYMTSLNAPGFSISLLNVSHVQRTYLTQLQHKIKTNSEFASYSTINVYDLLDSPTDAPSWVAARAHWPTKQPPANFKADIAQQILGSPPTPVRATVREKWKGRAAGNEVIEGALRGACKKVLAVEAELTSFDTIVGDGDCGTTFARGAKALLKALDENQITLDSERLCDTVQEIADLLEDSMCGTIGALFAIFLTALSSSLRTISTSPTEGSLDTIQTWSIAFAEALSALSAYTPAKPGDRTISMPFTHVLVRAVAQARDGAERTRGMKARLGRAAYLSDTGVSWGGDGGQELWPPDPGAWGVAAILEGLVDGFRGRFEPERGGGAVGPKVSN</sequence>
<comment type="similarity">
    <text evidence="3">Belongs to the dihydroxyacetone kinase (DAK) family.</text>
</comment>
<evidence type="ECO:0000256" key="5">
    <source>
        <dbReference type="ARBA" id="ARBA00022741"/>
    </source>
</evidence>
<evidence type="ECO:0000259" key="11">
    <source>
        <dbReference type="PROSITE" id="PS51480"/>
    </source>
</evidence>
<dbReference type="GO" id="GO:0005524">
    <property type="term" value="F:ATP binding"/>
    <property type="evidence" value="ECO:0007669"/>
    <property type="project" value="UniProtKB-KW"/>
</dbReference>
<evidence type="ECO:0000259" key="12">
    <source>
        <dbReference type="PROSITE" id="PS51481"/>
    </source>
</evidence>
<evidence type="ECO:0000313" key="14">
    <source>
        <dbReference type="Proteomes" id="UP001148786"/>
    </source>
</evidence>
<keyword evidence="6" id="KW-0418">Kinase</keyword>
<reference evidence="13" key="1">
    <citation type="submission" date="2022-07" db="EMBL/GenBank/DDBJ databases">
        <title>Genome Sequence of Agrocybe chaxingu.</title>
        <authorList>
            <person name="Buettner E."/>
        </authorList>
    </citation>
    <scope>NUCLEOTIDE SEQUENCE</scope>
    <source>
        <strain evidence="13">MP-N11</strain>
    </source>
</reference>
<dbReference type="FunFam" id="3.40.50.10440:FF:000001">
    <property type="entry name" value="Dihydroxyacetone kinase, DhaK subunit"/>
    <property type="match status" value="1"/>
</dbReference>
<evidence type="ECO:0000256" key="4">
    <source>
        <dbReference type="ARBA" id="ARBA00022679"/>
    </source>
</evidence>
<dbReference type="Proteomes" id="UP001148786">
    <property type="component" value="Unassembled WGS sequence"/>
</dbReference>
<proteinExistence type="inferred from homology"/>
<dbReference type="PANTHER" id="PTHR28629">
    <property type="entry name" value="TRIOKINASE/FMN CYCLASE"/>
    <property type="match status" value="1"/>
</dbReference>
<dbReference type="SMART" id="SM01120">
    <property type="entry name" value="Dak2"/>
    <property type="match status" value="1"/>
</dbReference>
<dbReference type="PROSITE" id="PS51480">
    <property type="entry name" value="DHAL"/>
    <property type="match status" value="1"/>
</dbReference>
<dbReference type="InterPro" id="IPR036117">
    <property type="entry name" value="DhaL_dom_sf"/>
</dbReference>
<dbReference type="Pfam" id="PF02733">
    <property type="entry name" value="Dak1"/>
    <property type="match status" value="1"/>
</dbReference>
<dbReference type="OrthoDB" id="1724672at2759"/>
<evidence type="ECO:0000256" key="2">
    <source>
        <dbReference type="ARBA" id="ARBA00004778"/>
    </source>
</evidence>
<dbReference type="InterPro" id="IPR050861">
    <property type="entry name" value="Dihydroxyacetone_Kinase"/>
</dbReference>
<comment type="pathway">
    <text evidence="2">Polyol metabolism; glycerol fermentation; glycerone phosphate from glycerol (oxidative route): step 2/2.</text>
</comment>
<dbReference type="GO" id="GO:0005829">
    <property type="term" value="C:cytosol"/>
    <property type="evidence" value="ECO:0007669"/>
    <property type="project" value="TreeGrafter"/>
</dbReference>
<dbReference type="AlphaFoldDB" id="A0A9W8JZP2"/>
<name>A0A9W8JZP2_9AGAR</name>
<dbReference type="Gene3D" id="3.30.1180.20">
    <property type="entry name" value="Dihydroxyacetone kinase, domain 2"/>
    <property type="match status" value="1"/>
</dbReference>
<dbReference type="GO" id="GO:0050354">
    <property type="term" value="F:triokinase activity"/>
    <property type="evidence" value="ECO:0007669"/>
    <property type="project" value="UniProtKB-EC"/>
</dbReference>
<keyword evidence="8" id="KW-0067">ATP-binding</keyword>
<evidence type="ECO:0008006" key="15">
    <source>
        <dbReference type="Google" id="ProtNLM"/>
    </source>
</evidence>
<dbReference type="SUPFAM" id="SSF101473">
    <property type="entry name" value="DhaL-like"/>
    <property type="match status" value="1"/>
</dbReference>
<gene>
    <name evidence="13" type="ORF">NLJ89_g5724</name>
</gene>
<dbReference type="FunFam" id="3.30.1180.20:FF:000001">
    <property type="entry name" value="Dihydroxyacetone kinase 1"/>
    <property type="match status" value="1"/>
</dbReference>
<evidence type="ECO:0000256" key="8">
    <source>
        <dbReference type="ARBA" id="ARBA00022840"/>
    </source>
</evidence>
<dbReference type="GO" id="GO:0004371">
    <property type="term" value="F:glycerone kinase activity"/>
    <property type="evidence" value="ECO:0007669"/>
    <property type="project" value="UniProtKB-EC"/>
</dbReference>
<keyword evidence="4" id="KW-0808">Transferase</keyword>
<dbReference type="Gene3D" id="1.25.40.340">
    <property type="match status" value="1"/>
</dbReference>
<evidence type="ECO:0000313" key="13">
    <source>
        <dbReference type="EMBL" id="KAJ3508495.1"/>
    </source>
</evidence>
<dbReference type="Pfam" id="PF02734">
    <property type="entry name" value="Dak2"/>
    <property type="match status" value="1"/>
</dbReference>
<evidence type="ECO:0000256" key="1">
    <source>
        <dbReference type="ARBA" id="ARBA00003264"/>
    </source>
</evidence>
<feature type="domain" description="DhaL" evidence="11">
    <location>
        <begin position="444"/>
        <end position="648"/>
    </location>
</feature>
<evidence type="ECO:0000256" key="6">
    <source>
        <dbReference type="ARBA" id="ARBA00022777"/>
    </source>
</evidence>
<organism evidence="13 14">
    <name type="scientific">Agrocybe chaxingu</name>
    <dbReference type="NCBI Taxonomy" id="84603"/>
    <lineage>
        <taxon>Eukaryota</taxon>
        <taxon>Fungi</taxon>
        <taxon>Dikarya</taxon>
        <taxon>Basidiomycota</taxon>
        <taxon>Agaricomycotina</taxon>
        <taxon>Agaricomycetes</taxon>
        <taxon>Agaricomycetidae</taxon>
        <taxon>Agaricales</taxon>
        <taxon>Agaricineae</taxon>
        <taxon>Strophariaceae</taxon>
        <taxon>Agrocybe</taxon>
    </lineage>
</organism>
<comment type="catalytic activity">
    <reaction evidence="9">
        <text>D-glyceraldehyde + ATP = D-glyceraldehyde 3-phosphate + ADP + H(+)</text>
        <dbReference type="Rhea" id="RHEA:13941"/>
        <dbReference type="ChEBI" id="CHEBI:15378"/>
        <dbReference type="ChEBI" id="CHEBI:17378"/>
        <dbReference type="ChEBI" id="CHEBI:30616"/>
        <dbReference type="ChEBI" id="CHEBI:59776"/>
        <dbReference type="ChEBI" id="CHEBI:456216"/>
        <dbReference type="EC" id="2.7.1.28"/>
    </reaction>
</comment>
<keyword evidence="5" id="KW-0547">Nucleotide-binding</keyword>